<organism evidence="2 3">
    <name type="scientific">Stylosanthes scabra</name>
    <dbReference type="NCBI Taxonomy" id="79078"/>
    <lineage>
        <taxon>Eukaryota</taxon>
        <taxon>Viridiplantae</taxon>
        <taxon>Streptophyta</taxon>
        <taxon>Embryophyta</taxon>
        <taxon>Tracheophyta</taxon>
        <taxon>Spermatophyta</taxon>
        <taxon>Magnoliopsida</taxon>
        <taxon>eudicotyledons</taxon>
        <taxon>Gunneridae</taxon>
        <taxon>Pentapetalae</taxon>
        <taxon>rosids</taxon>
        <taxon>fabids</taxon>
        <taxon>Fabales</taxon>
        <taxon>Fabaceae</taxon>
        <taxon>Papilionoideae</taxon>
        <taxon>50 kb inversion clade</taxon>
        <taxon>dalbergioids sensu lato</taxon>
        <taxon>Dalbergieae</taxon>
        <taxon>Pterocarpus clade</taxon>
        <taxon>Stylosanthes</taxon>
    </lineage>
</organism>
<reference evidence="2 3" key="1">
    <citation type="journal article" date="2023" name="Plants (Basel)">
        <title>Bridging the Gap: Combining Genomics and Transcriptomics Approaches to Understand Stylosanthes scabra, an Orphan Legume from the Brazilian Caatinga.</title>
        <authorList>
            <person name="Ferreira-Neto J.R.C."/>
            <person name="da Silva M.D."/>
            <person name="Binneck E."/>
            <person name="de Melo N.F."/>
            <person name="da Silva R.H."/>
            <person name="de Melo A.L.T.M."/>
            <person name="Pandolfi V."/>
            <person name="Bustamante F.O."/>
            <person name="Brasileiro-Vidal A.C."/>
            <person name="Benko-Iseppon A.M."/>
        </authorList>
    </citation>
    <scope>NUCLEOTIDE SEQUENCE [LARGE SCALE GENOMIC DNA]</scope>
    <source>
        <tissue evidence="2">Leaves</tissue>
    </source>
</reference>
<evidence type="ECO:0000256" key="1">
    <source>
        <dbReference type="SAM" id="MobiDB-lite"/>
    </source>
</evidence>
<protein>
    <submittedName>
        <fullName evidence="2">Uncharacterized protein</fullName>
    </submittedName>
</protein>
<feature type="compositionally biased region" description="Low complexity" evidence="1">
    <location>
        <begin position="131"/>
        <end position="141"/>
    </location>
</feature>
<evidence type="ECO:0000313" key="3">
    <source>
        <dbReference type="Proteomes" id="UP001341840"/>
    </source>
</evidence>
<feature type="region of interest" description="Disordered" evidence="1">
    <location>
        <begin position="100"/>
        <end position="175"/>
    </location>
</feature>
<feature type="non-terminal residue" evidence="2">
    <location>
        <position position="1"/>
    </location>
</feature>
<name>A0ABU6ZVX8_9FABA</name>
<accession>A0ABU6ZVX8</accession>
<proteinExistence type="predicted"/>
<sequence>SGTLGGELGEELPADFPFRGRGRKGYRRIIVPTENPTVTSGAEWKKWEGNLPAKFSPLMPPVIAVYQTHRFNVGNGYYRRIFPPVIPPVCLMDTFQLTEPHTPHSPHTCNHLRALTEPPSKPPLRRRRHSPSSSRPNLRSPAVVFSVTSSRGEGSIENDEDPQLGNGAVDPYPRR</sequence>
<dbReference type="EMBL" id="JASCZI010274606">
    <property type="protein sequence ID" value="MED6226080.1"/>
    <property type="molecule type" value="Genomic_DNA"/>
</dbReference>
<comment type="caution">
    <text evidence="2">The sequence shown here is derived from an EMBL/GenBank/DDBJ whole genome shotgun (WGS) entry which is preliminary data.</text>
</comment>
<gene>
    <name evidence="2" type="ORF">PIB30_100016</name>
</gene>
<dbReference type="Proteomes" id="UP001341840">
    <property type="component" value="Unassembled WGS sequence"/>
</dbReference>
<evidence type="ECO:0000313" key="2">
    <source>
        <dbReference type="EMBL" id="MED6226080.1"/>
    </source>
</evidence>
<keyword evidence="3" id="KW-1185">Reference proteome</keyword>